<reference evidence="2" key="1">
    <citation type="submission" date="2018-10" db="EMBL/GenBank/DDBJ databases">
        <title>Effector identification in a new, highly contiguous assembly of the strawberry crown rot pathogen Phytophthora cactorum.</title>
        <authorList>
            <person name="Armitage A.D."/>
            <person name="Nellist C.F."/>
            <person name="Bates H."/>
            <person name="Vickerstaff R.J."/>
            <person name="Harrison R.J."/>
        </authorList>
    </citation>
    <scope>NUCLEOTIDE SEQUENCE</scope>
    <source>
        <strain evidence="2">P415</strain>
    </source>
</reference>
<feature type="region of interest" description="Disordered" evidence="1">
    <location>
        <begin position="50"/>
        <end position="142"/>
    </location>
</feature>
<accession>A0A8T1F349</accession>
<evidence type="ECO:0000256" key="1">
    <source>
        <dbReference type="SAM" id="MobiDB-lite"/>
    </source>
</evidence>
<feature type="region of interest" description="Disordered" evidence="1">
    <location>
        <begin position="1"/>
        <end position="27"/>
    </location>
</feature>
<evidence type="ECO:0000313" key="2">
    <source>
        <dbReference type="EMBL" id="KAG2964312.1"/>
    </source>
</evidence>
<feature type="compositionally biased region" description="Basic residues" evidence="1">
    <location>
        <begin position="133"/>
        <end position="142"/>
    </location>
</feature>
<proteinExistence type="predicted"/>
<evidence type="ECO:0000313" key="3">
    <source>
        <dbReference type="Proteomes" id="UP000697107"/>
    </source>
</evidence>
<dbReference type="AlphaFoldDB" id="A0A8T1F349"/>
<organism evidence="2 3">
    <name type="scientific">Phytophthora cactorum</name>
    <dbReference type="NCBI Taxonomy" id="29920"/>
    <lineage>
        <taxon>Eukaryota</taxon>
        <taxon>Sar</taxon>
        <taxon>Stramenopiles</taxon>
        <taxon>Oomycota</taxon>
        <taxon>Peronosporomycetes</taxon>
        <taxon>Peronosporales</taxon>
        <taxon>Peronosporaceae</taxon>
        <taxon>Phytophthora</taxon>
    </lineage>
</organism>
<feature type="compositionally biased region" description="Polar residues" evidence="1">
    <location>
        <begin position="78"/>
        <end position="91"/>
    </location>
</feature>
<dbReference type="Proteomes" id="UP000697107">
    <property type="component" value="Unassembled WGS sequence"/>
</dbReference>
<gene>
    <name evidence="2" type="ORF">PC118_g20390</name>
</gene>
<dbReference type="EMBL" id="RCML01001225">
    <property type="protein sequence ID" value="KAG2964312.1"/>
    <property type="molecule type" value="Genomic_DNA"/>
</dbReference>
<feature type="compositionally biased region" description="Basic residues" evidence="1">
    <location>
        <begin position="1"/>
        <end position="15"/>
    </location>
</feature>
<feature type="compositionally biased region" description="Low complexity" evidence="1">
    <location>
        <begin position="16"/>
        <end position="27"/>
    </location>
</feature>
<protein>
    <submittedName>
        <fullName evidence="2">Uncharacterized protein</fullName>
    </submittedName>
</protein>
<name>A0A8T1F349_9STRA</name>
<sequence>MTRQLPSRHHVRSRASSHAVAGDQLRGAASGAASGAVVAGEDQLLHVRSRASSHAVAGDQLLGERQRRRRGGEDRSLTPRSPTGVESSLETSYLEHARLAEPSSLSRPASEARPSRHRGEKTSFWSTSESSSRWRRPPTRARPSRLPLAVVASLETTFPNHVLLSSRRSGTCVRVVVAECGEDPLEHV</sequence>
<comment type="caution">
    <text evidence="2">The sequence shown here is derived from an EMBL/GenBank/DDBJ whole genome shotgun (WGS) entry which is preliminary data.</text>
</comment>